<dbReference type="GeneID" id="35599642"/>
<proteinExistence type="predicted"/>
<feature type="compositionally biased region" description="Low complexity" evidence="1">
    <location>
        <begin position="81"/>
        <end position="92"/>
    </location>
</feature>
<evidence type="ECO:0000256" key="1">
    <source>
        <dbReference type="SAM" id="MobiDB-lite"/>
    </source>
</evidence>
<evidence type="ECO:0000259" key="2">
    <source>
        <dbReference type="Pfam" id="PF20233"/>
    </source>
</evidence>
<feature type="compositionally biased region" description="Polar residues" evidence="1">
    <location>
        <begin position="110"/>
        <end position="122"/>
    </location>
</feature>
<evidence type="ECO:0000313" key="3">
    <source>
        <dbReference type="EMBL" id="CZT18624.1"/>
    </source>
</evidence>
<feature type="compositionally biased region" description="Polar residues" evidence="1">
    <location>
        <begin position="51"/>
        <end position="79"/>
    </location>
</feature>
<feature type="domain" description="DUF6590" evidence="2">
    <location>
        <begin position="189"/>
        <end position="333"/>
    </location>
</feature>
<gene>
    <name evidence="3" type="ORF">RCC_04468</name>
</gene>
<dbReference type="InterPro" id="IPR046497">
    <property type="entry name" value="DUF6590"/>
</dbReference>
<keyword evidence="4" id="KW-1185">Reference proteome</keyword>
<name>A0A2D3V7T1_9PEZI</name>
<protein>
    <recommendedName>
        <fullName evidence="2">DUF6590 domain-containing protein</fullName>
    </recommendedName>
</protein>
<organism evidence="3 4">
    <name type="scientific">Ramularia collo-cygni</name>
    <dbReference type="NCBI Taxonomy" id="112498"/>
    <lineage>
        <taxon>Eukaryota</taxon>
        <taxon>Fungi</taxon>
        <taxon>Dikarya</taxon>
        <taxon>Ascomycota</taxon>
        <taxon>Pezizomycotina</taxon>
        <taxon>Dothideomycetes</taxon>
        <taxon>Dothideomycetidae</taxon>
        <taxon>Mycosphaerellales</taxon>
        <taxon>Mycosphaerellaceae</taxon>
        <taxon>Ramularia</taxon>
    </lineage>
</organism>
<dbReference type="Proteomes" id="UP000225277">
    <property type="component" value="Unassembled WGS sequence"/>
</dbReference>
<dbReference type="RefSeq" id="XP_023625514.1">
    <property type="nucleotide sequence ID" value="XM_023769746.1"/>
</dbReference>
<dbReference type="AlphaFoldDB" id="A0A2D3V7T1"/>
<dbReference type="Pfam" id="PF20233">
    <property type="entry name" value="DUF6590"/>
    <property type="match status" value="1"/>
</dbReference>
<dbReference type="OrthoDB" id="3438983at2759"/>
<accession>A0A2D3V7T1</accession>
<feature type="compositionally biased region" description="Low complexity" evidence="1">
    <location>
        <begin position="1"/>
        <end position="23"/>
    </location>
</feature>
<sequence>MGFDSPNSSNDSRSSGRSIQSRITAGPPPVFGTLVPVAPSTSTAGGGNGAPQPTSDPFTTNPGPSSQANNLQASTQDPAPQQVDDSVVQGDQTGALSNSSGAYIPPHLRTGTQSRTQDSVQASHPPPNGRNNRRPRGRRQPWGDRGGHGPNNPRGTGSTDVNNGFTRNPFPVRDPGNSPFTANSTWDRNRFLKGDVISIPYHEPNVDPNLTLNDEPGKTCLRSTNQGYVFTKRRMFVILYKHKQIMVCLPLTSKGSRGLASIPTPFRNESVCLWDRGAPDYESFEPQGQYSPIEFNKLSRNSDSLGSDTTINLTKVVSASWQLDMWHVGRLTRLGYNRIMRYRKVLVDAAEAEAPLWLERDGPATTP</sequence>
<feature type="compositionally biased region" description="Polar residues" evidence="1">
    <location>
        <begin position="153"/>
        <end position="166"/>
    </location>
</feature>
<evidence type="ECO:0000313" key="4">
    <source>
        <dbReference type="Proteomes" id="UP000225277"/>
    </source>
</evidence>
<feature type="region of interest" description="Disordered" evidence="1">
    <location>
        <begin position="1"/>
        <end position="182"/>
    </location>
</feature>
<reference evidence="3 4" key="1">
    <citation type="submission" date="2016-03" db="EMBL/GenBank/DDBJ databases">
        <authorList>
            <person name="Ploux O."/>
        </authorList>
    </citation>
    <scope>NUCLEOTIDE SEQUENCE [LARGE SCALE GENOMIC DNA]</scope>
    <source>
        <strain evidence="3 4">URUG2</strain>
    </source>
</reference>
<dbReference type="EMBL" id="FJUY01000006">
    <property type="protein sequence ID" value="CZT18624.1"/>
    <property type="molecule type" value="Genomic_DNA"/>
</dbReference>